<dbReference type="InterPro" id="IPR043133">
    <property type="entry name" value="GTP-CH-I_C/QueF"/>
</dbReference>
<sequence length="106" mass="12610">MSLSTIIKEYEFDTIIGVYDFEREKTQKVRISVEYMADDFVDYVEIMRVIKSTYDEYKFMTVEESLRVVTDVLKQNFKALISLNMEIYKLEIVKNATVGAKIHRKY</sequence>
<dbReference type="SMART" id="SM00905">
    <property type="entry name" value="FolB"/>
    <property type="match status" value="1"/>
</dbReference>
<protein>
    <recommendedName>
        <fullName evidence="1">Dihydroneopterin aldolase/epimerase domain-containing protein</fullName>
    </recommendedName>
</protein>
<reference evidence="2 3" key="1">
    <citation type="submission" date="2020-11" db="EMBL/GenBank/DDBJ databases">
        <authorList>
            <person name="Peeters C."/>
        </authorList>
    </citation>
    <scope>NUCLEOTIDE SEQUENCE [LARGE SCALE GENOMIC DNA]</scope>
    <source>
        <strain evidence="2 3">LMG 7974</strain>
    </source>
</reference>
<comment type="caution">
    <text evidence="2">The sequence shown here is derived from an EMBL/GenBank/DDBJ whole genome shotgun (WGS) entry which is preliminary data.</text>
</comment>
<evidence type="ECO:0000313" key="2">
    <source>
        <dbReference type="EMBL" id="CAD7287613.1"/>
    </source>
</evidence>
<keyword evidence="3" id="KW-1185">Reference proteome</keyword>
<name>A0ABN7K505_9BACT</name>
<organism evidence="2 3">
    <name type="scientific">Campylobacter majalis</name>
    <dbReference type="NCBI Taxonomy" id="2790656"/>
    <lineage>
        <taxon>Bacteria</taxon>
        <taxon>Pseudomonadati</taxon>
        <taxon>Campylobacterota</taxon>
        <taxon>Epsilonproteobacteria</taxon>
        <taxon>Campylobacterales</taxon>
        <taxon>Campylobacteraceae</taxon>
        <taxon>Campylobacter</taxon>
    </lineage>
</organism>
<gene>
    <name evidence="2" type="ORF">LMG7974_00492</name>
</gene>
<dbReference type="InterPro" id="IPR006157">
    <property type="entry name" value="FolB_dom"/>
</dbReference>
<dbReference type="RefSeq" id="WP_229932312.1">
    <property type="nucleotide sequence ID" value="NZ_CAJHOF010000003.1"/>
</dbReference>
<dbReference type="Proteomes" id="UP000789803">
    <property type="component" value="Unassembled WGS sequence"/>
</dbReference>
<evidence type="ECO:0000259" key="1">
    <source>
        <dbReference type="SMART" id="SM00905"/>
    </source>
</evidence>
<proteinExistence type="predicted"/>
<dbReference type="Gene3D" id="3.30.1130.10">
    <property type="match status" value="1"/>
</dbReference>
<evidence type="ECO:0000313" key="3">
    <source>
        <dbReference type="Proteomes" id="UP000789803"/>
    </source>
</evidence>
<dbReference type="EMBL" id="CAJHOF010000003">
    <property type="protein sequence ID" value="CAD7287613.1"/>
    <property type="molecule type" value="Genomic_DNA"/>
</dbReference>
<dbReference type="Pfam" id="PF02152">
    <property type="entry name" value="FolB"/>
    <property type="match status" value="1"/>
</dbReference>
<feature type="domain" description="Dihydroneopterin aldolase/epimerase" evidence="1">
    <location>
        <begin position="5"/>
        <end position="104"/>
    </location>
</feature>
<accession>A0ABN7K505</accession>
<dbReference type="SUPFAM" id="SSF55620">
    <property type="entry name" value="Tetrahydrobiopterin biosynthesis enzymes-like"/>
    <property type="match status" value="1"/>
</dbReference>